<name>A0A927MZT0_9ACTN</name>
<keyword evidence="2" id="KW-1185">Reference proteome</keyword>
<dbReference type="AlphaFoldDB" id="A0A927MZT0"/>
<proteinExistence type="predicted"/>
<accession>A0A927MZT0</accession>
<dbReference type="RefSeq" id="WP_192753159.1">
    <property type="nucleotide sequence ID" value="NZ_JADBEM010000001.1"/>
</dbReference>
<protein>
    <submittedName>
        <fullName evidence="1">Uncharacterized protein</fullName>
    </submittedName>
</protein>
<reference evidence="1" key="1">
    <citation type="submission" date="2020-10" db="EMBL/GenBank/DDBJ databases">
        <title>Sequencing the genomes of 1000 actinobacteria strains.</title>
        <authorList>
            <person name="Klenk H.-P."/>
        </authorList>
    </citation>
    <scope>NUCLEOTIDE SEQUENCE</scope>
    <source>
        <strain evidence="1">DSM 45354</strain>
    </source>
</reference>
<dbReference type="Proteomes" id="UP000638648">
    <property type="component" value="Unassembled WGS sequence"/>
</dbReference>
<comment type="caution">
    <text evidence="1">The sequence shown here is derived from an EMBL/GenBank/DDBJ whole genome shotgun (WGS) entry which is preliminary data.</text>
</comment>
<dbReference type="EMBL" id="JADBEM010000001">
    <property type="protein sequence ID" value="MBE1609611.1"/>
    <property type="molecule type" value="Genomic_DNA"/>
</dbReference>
<sequence>MGESGGVSVRVSPLPAGFAEMLPGPGLLSVLLAVSRGDCNGVELEELVRARRRLISWLEEGCLGEVVELAHTPPGLIDDPAVRMESLDPHTPAVLEPLLGWTAYHADWYAALALILSELPRTRAALDRWCRRPCRSGSAG</sequence>
<evidence type="ECO:0000313" key="1">
    <source>
        <dbReference type="EMBL" id="MBE1609611.1"/>
    </source>
</evidence>
<evidence type="ECO:0000313" key="2">
    <source>
        <dbReference type="Proteomes" id="UP000638648"/>
    </source>
</evidence>
<organism evidence="1 2">
    <name type="scientific">Actinopolymorpha pittospori</name>
    <dbReference type="NCBI Taxonomy" id="648752"/>
    <lineage>
        <taxon>Bacteria</taxon>
        <taxon>Bacillati</taxon>
        <taxon>Actinomycetota</taxon>
        <taxon>Actinomycetes</taxon>
        <taxon>Propionibacteriales</taxon>
        <taxon>Actinopolymorphaceae</taxon>
        <taxon>Actinopolymorpha</taxon>
    </lineage>
</organism>
<gene>
    <name evidence="1" type="ORF">HEB94_006459</name>
</gene>